<dbReference type="Pfam" id="PF10901">
    <property type="entry name" value="DUF2690"/>
    <property type="match status" value="1"/>
</dbReference>
<dbReference type="AlphaFoldDB" id="A0A2W2DJ54"/>
<comment type="caution">
    <text evidence="2">The sequence shown here is derived from an EMBL/GenBank/DDBJ whole genome shotgun (WGS) entry which is preliminary data.</text>
</comment>
<reference evidence="2 3" key="1">
    <citation type="submission" date="2018-01" db="EMBL/GenBank/DDBJ databases">
        <title>Draft genome sequence of Salinispora sp. 13K206.</title>
        <authorList>
            <person name="Sahin N."/>
            <person name="Saygin H."/>
            <person name="Ay H."/>
        </authorList>
    </citation>
    <scope>NUCLEOTIDE SEQUENCE [LARGE SCALE GENOMIC DNA]</scope>
    <source>
        <strain evidence="2 3">13K206</strain>
    </source>
</reference>
<evidence type="ECO:0000313" key="2">
    <source>
        <dbReference type="EMBL" id="PZF99757.1"/>
    </source>
</evidence>
<name>A0A2W2DJ54_9ACTN</name>
<dbReference type="OrthoDB" id="2863790at2"/>
<dbReference type="EMBL" id="POUB01000054">
    <property type="protein sequence ID" value="PZF99757.1"/>
    <property type="molecule type" value="Genomic_DNA"/>
</dbReference>
<evidence type="ECO:0000256" key="1">
    <source>
        <dbReference type="SAM" id="SignalP"/>
    </source>
</evidence>
<organism evidence="2 3">
    <name type="scientific">Micromonospora deserti</name>
    <dbReference type="NCBI Taxonomy" id="2070366"/>
    <lineage>
        <taxon>Bacteria</taxon>
        <taxon>Bacillati</taxon>
        <taxon>Actinomycetota</taxon>
        <taxon>Actinomycetes</taxon>
        <taxon>Micromonosporales</taxon>
        <taxon>Micromonosporaceae</taxon>
        <taxon>Micromonospora</taxon>
    </lineage>
</organism>
<sequence length="160" mass="17780">MRPSTGARVRKALAAITLSVTITGTAAVAGAPPAAAATCYGSSCVGKNPRTTGCDKDAFTVNSVFASPYRRIDLRHSRICNTRWARYWDEDYHGGTPIRLTATRQISSPYGWYNQRVAYGIIDGYAPDQWTYIGWTDMNMNSGDDRHRACNYDTCTDWHI</sequence>
<keyword evidence="1" id="KW-0732">Signal</keyword>
<dbReference type="InterPro" id="IPR021224">
    <property type="entry name" value="DUF2690"/>
</dbReference>
<dbReference type="Proteomes" id="UP000248749">
    <property type="component" value="Unassembled WGS sequence"/>
</dbReference>
<feature type="chain" id="PRO_5015959294" description="DUF2690 domain-containing protein" evidence="1">
    <location>
        <begin position="37"/>
        <end position="160"/>
    </location>
</feature>
<proteinExistence type="predicted"/>
<evidence type="ECO:0000313" key="3">
    <source>
        <dbReference type="Proteomes" id="UP000248749"/>
    </source>
</evidence>
<evidence type="ECO:0008006" key="4">
    <source>
        <dbReference type="Google" id="ProtNLM"/>
    </source>
</evidence>
<gene>
    <name evidence="2" type="ORF">C1I99_10775</name>
</gene>
<dbReference type="RefSeq" id="WP_111134081.1">
    <property type="nucleotide sequence ID" value="NZ_POUB01000054.1"/>
</dbReference>
<keyword evidence="3" id="KW-1185">Reference proteome</keyword>
<feature type="signal peptide" evidence="1">
    <location>
        <begin position="1"/>
        <end position="36"/>
    </location>
</feature>
<accession>A0A2W2DJ54</accession>
<protein>
    <recommendedName>
        <fullName evidence="4">DUF2690 domain-containing protein</fullName>
    </recommendedName>
</protein>